<feature type="compositionally biased region" description="Polar residues" evidence="1">
    <location>
        <begin position="153"/>
        <end position="168"/>
    </location>
</feature>
<sequence>MSWQGDYGKVTVSTGYGLGPETIASLGEDFHQAIEVLACIRRRVVRQREFVVGVLVQFVLRFVVDERAPQRRLAEDYRRVELVMGELVDEHVLRETLVEHLDTGIRLPLLVPVGDQLLEQLQIDRWQGRTHQSRRDLLHANHTTLIDIACGTPDSNQSDNRSGSSWTRKNSRGKREV</sequence>
<dbReference type="Proteomes" id="UP001328107">
    <property type="component" value="Unassembled WGS sequence"/>
</dbReference>
<dbReference type="AlphaFoldDB" id="A0AAN5DHR1"/>
<evidence type="ECO:0000313" key="2">
    <source>
        <dbReference type="EMBL" id="GMR49723.1"/>
    </source>
</evidence>
<dbReference type="EMBL" id="BTRK01000004">
    <property type="protein sequence ID" value="GMR49723.1"/>
    <property type="molecule type" value="Genomic_DNA"/>
</dbReference>
<name>A0AAN5DHR1_9BILA</name>
<proteinExistence type="predicted"/>
<reference evidence="4" key="1">
    <citation type="submission" date="2022-10" db="EMBL/GenBank/DDBJ databases">
        <title>Genome assembly of Pristionchus species.</title>
        <authorList>
            <person name="Yoshida K."/>
            <person name="Sommer R.J."/>
        </authorList>
    </citation>
    <scope>NUCLEOTIDE SEQUENCE [LARGE SCALE GENOMIC DNA]</scope>
    <source>
        <strain evidence="4">RS5460</strain>
    </source>
</reference>
<reference evidence="3" key="2">
    <citation type="submission" date="2023-06" db="EMBL/GenBank/DDBJ databases">
        <title>Genome assembly of Pristionchus species.</title>
        <authorList>
            <person name="Yoshida K."/>
            <person name="Sommer R.J."/>
        </authorList>
    </citation>
    <scope>NUCLEOTIDE SEQUENCE</scope>
    <source>
        <strain evidence="3 4">RS5460</strain>
    </source>
</reference>
<accession>A0AAN5DHR1</accession>
<gene>
    <name evidence="2" type="ORF">PMAYCL1PPCAC_19918</name>
    <name evidence="3" type="ORF">PMAYCL1PPCAC_33425</name>
</gene>
<evidence type="ECO:0000256" key="1">
    <source>
        <dbReference type="SAM" id="MobiDB-lite"/>
    </source>
</evidence>
<protein>
    <submittedName>
        <fullName evidence="3">Uncharacterized protein</fullName>
    </submittedName>
</protein>
<evidence type="ECO:0000313" key="4">
    <source>
        <dbReference type="Proteomes" id="UP001328107"/>
    </source>
</evidence>
<keyword evidence="4" id="KW-1185">Reference proteome</keyword>
<comment type="caution">
    <text evidence="3">The sequence shown here is derived from an EMBL/GenBank/DDBJ whole genome shotgun (WGS) entry which is preliminary data.</text>
</comment>
<evidence type="ECO:0000313" key="3">
    <source>
        <dbReference type="EMBL" id="GMR63230.1"/>
    </source>
</evidence>
<feature type="region of interest" description="Disordered" evidence="1">
    <location>
        <begin position="149"/>
        <end position="177"/>
    </location>
</feature>
<dbReference type="EMBL" id="BTRK01000024">
    <property type="protein sequence ID" value="GMR63230.1"/>
    <property type="molecule type" value="Genomic_DNA"/>
</dbReference>
<organism evidence="3 4">
    <name type="scientific">Pristionchus mayeri</name>
    <dbReference type="NCBI Taxonomy" id="1317129"/>
    <lineage>
        <taxon>Eukaryota</taxon>
        <taxon>Metazoa</taxon>
        <taxon>Ecdysozoa</taxon>
        <taxon>Nematoda</taxon>
        <taxon>Chromadorea</taxon>
        <taxon>Rhabditida</taxon>
        <taxon>Rhabditina</taxon>
        <taxon>Diplogasteromorpha</taxon>
        <taxon>Diplogasteroidea</taxon>
        <taxon>Neodiplogasteridae</taxon>
        <taxon>Pristionchus</taxon>
    </lineage>
</organism>